<keyword evidence="7" id="KW-0325">Glycoprotein</keyword>
<evidence type="ECO:0000256" key="5">
    <source>
        <dbReference type="ARBA" id="ARBA00022989"/>
    </source>
</evidence>
<evidence type="ECO:0008006" key="10">
    <source>
        <dbReference type="Google" id="ProtNLM"/>
    </source>
</evidence>
<dbReference type="InterPro" id="IPR029044">
    <property type="entry name" value="Nucleotide-diphossugar_trans"/>
</dbReference>
<dbReference type="Proteomes" id="UP000600139">
    <property type="component" value="Unassembled WGS sequence"/>
</dbReference>
<sequence>MENNPLIIITPTWKRPERIPYLRRFAAVLRDAAPLKWLLVEDAAHTDPEVTAFLLETGIDHTYWAVGPTRDKGNPQRDSALLHILANQLHGIIYNGDDDNHYSPALFHELRKVRHIGLLPVGNLGPSGIERPIVSDGRIQYWDAGWKSRKYPVDMAGFAFHTTLLAALQPPLWNHTGVGGESEFIDKLITTPAQFEFLCDNCTTCHVWHNHPLQSPPPA</sequence>
<dbReference type="InterPro" id="IPR005027">
    <property type="entry name" value="Glyco_trans_43"/>
</dbReference>
<comment type="caution">
    <text evidence="8">The sequence shown here is derived from an EMBL/GenBank/DDBJ whole genome shotgun (WGS) entry which is preliminary data.</text>
</comment>
<gene>
    <name evidence="8" type="ORF">JIN84_05860</name>
</gene>
<protein>
    <recommendedName>
        <fullName evidence="10">Galactosylgalactosylxylosylprotein 3-beta-glucuronosyltransferase</fullName>
    </recommendedName>
</protein>
<dbReference type="SUPFAM" id="SSF53448">
    <property type="entry name" value="Nucleotide-diphospho-sugar transferases"/>
    <property type="match status" value="1"/>
</dbReference>
<evidence type="ECO:0000256" key="1">
    <source>
        <dbReference type="ARBA" id="ARBA00004606"/>
    </source>
</evidence>
<evidence type="ECO:0000256" key="6">
    <source>
        <dbReference type="ARBA" id="ARBA00023136"/>
    </source>
</evidence>
<organism evidence="8 9">
    <name type="scientific">Luteolibacter yonseiensis</name>
    <dbReference type="NCBI Taxonomy" id="1144680"/>
    <lineage>
        <taxon>Bacteria</taxon>
        <taxon>Pseudomonadati</taxon>
        <taxon>Verrucomicrobiota</taxon>
        <taxon>Verrucomicrobiia</taxon>
        <taxon>Verrucomicrobiales</taxon>
        <taxon>Verrucomicrobiaceae</taxon>
        <taxon>Luteolibacter</taxon>
    </lineage>
</organism>
<evidence type="ECO:0000313" key="9">
    <source>
        <dbReference type="Proteomes" id="UP000600139"/>
    </source>
</evidence>
<dbReference type="GO" id="GO:0015018">
    <property type="term" value="F:galactosylgalactosylxylosylprotein 3-beta-glucuronosyltransferase activity"/>
    <property type="evidence" value="ECO:0007669"/>
    <property type="project" value="InterPro"/>
</dbReference>
<keyword evidence="3" id="KW-0812">Transmembrane</keyword>
<dbReference type="GO" id="GO:0016020">
    <property type="term" value="C:membrane"/>
    <property type="evidence" value="ECO:0007669"/>
    <property type="project" value="UniProtKB-SubCell"/>
</dbReference>
<dbReference type="PANTHER" id="PTHR10896">
    <property type="entry name" value="GALACTOSYLGALACTOSYLXYLOSYLPROTEIN 3-BETA-GLUCURONOSYLTRANSFERASE BETA-1,3-GLUCURONYLTRANSFERASE"/>
    <property type="match status" value="1"/>
</dbReference>
<name>A0A934R1N9_9BACT</name>
<dbReference type="Pfam" id="PF03360">
    <property type="entry name" value="Glyco_transf_43"/>
    <property type="match status" value="1"/>
</dbReference>
<evidence type="ECO:0000256" key="7">
    <source>
        <dbReference type="ARBA" id="ARBA00023180"/>
    </source>
</evidence>
<dbReference type="AlphaFoldDB" id="A0A934R1N9"/>
<accession>A0A934R1N9</accession>
<evidence type="ECO:0000256" key="4">
    <source>
        <dbReference type="ARBA" id="ARBA00022968"/>
    </source>
</evidence>
<keyword evidence="5" id="KW-1133">Transmembrane helix</keyword>
<dbReference type="Gene3D" id="3.90.550.10">
    <property type="entry name" value="Spore Coat Polysaccharide Biosynthesis Protein SpsA, Chain A"/>
    <property type="match status" value="1"/>
</dbReference>
<dbReference type="GO" id="GO:0005975">
    <property type="term" value="P:carbohydrate metabolic process"/>
    <property type="evidence" value="ECO:0007669"/>
    <property type="project" value="TreeGrafter"/>
</dbReference>
<keyword evidence="4" id="KW-0735">Signal-anchor</keyword>
<comment type="subcellular location">
    <subcellularLocation>
        <location evidence="1">Membrane</location>
        <topology evidence="1">Single-pass type II membrane protein</topology>
    </subcellularLocation>
</comment>
<evidence type="ECO:0000313" key="8">
    <source>
        <dbReference type="EMBL" id="MBK1815127.1"/>
    </source>
</evidence>
<keyword evidence="6" id="KW-0472">Membrane</keyword>
<keyword evidence="2" id="KW-0808">Transferase</keyword>
<evidence type="ECO:0000256" key="3">
    <source>
        <dbReference type="ARBA" id="ARBA00022692"/>
    </source>
</evidence>
<reference evidence="8" key="1">
    <citation type="submission" date="2021-01" db="EMBL/GenBank/DDBJ databases">
        <title>Modified the classification status of verrucomicrobia.</title>
        <authorList>
            <person name="Feng X."/>
        </authorList>
    </citation>
    <scope>NUCLEOTIDE SEQUENCE</scope>
    <source>
        <strain evidence="8">JCM 18052</strain>
    </source>
</reference>
<dbReference type="EMBL" id="JAENIK010000005">
    <property type="protein sequence ID" value="MBK1815127.1"/>
    <property type="molecule type" value="Genomic_DNA"/>
</dbReference>
<dbReference type="PANTHER" id="PTHR10896:SF65">
    <property type="entry name" value="GALACTOSYLGALACTOSYLXYLOSYLPROTEIN 3-BETA-GLUCURONOSYLTRANSFERASE 3"/>
    <property type="match status" value="1"/>
</dbReference>
<evidence type="ECO:0000256" key="2">
    <source>
        <dbReference type="ARBA" id="ARBA00022679"/>
    </source>
</evidence>
<dbReference type="RefSeq" id="WP_200350097.1">
    <property type="nucleotide sequence ID" value="NZ_BAABHZ010000005.1"/>
</dbReference>
<proteinExistence type="predicted"/>
<keyword evidence="9" id="KW-1185">Reference proteome</keyword>